<proteinExistence type="predicted"/>
<evidence type="ECO:0000256" key="1">
    <source>
        <dbReference type="SAM" id="MobiDB-lite"/>
    </source>
</evidence>
<dbReference type="RefSeq" id="WP_274354310.1">
    <property type="nucleotide sequence ID" value="NZ_JAQZSM010000044.1"/>
</dbReference>
<sequence length="271" mass="29745">MFRNLKQLILTTLFAFFASQASAMFIQPDWFDPTQPGVGTNRYSYSFNDPINKIDPNGNEAYDPHNDPNASEGDRIEHELEQARDYFNNSDISVDDRVEYAIELQRRVNDYNSRQSFFDNQAIGFGNLAEVMHKLQNAHAAATGAQSPATAGIATVSTPRAAATPREAASQPAALPPGIGVGQYASPNGGVPASRINRPPAAAERRQVQQQFDQHGCHNCGTRIAGTRSGNPITDHQPPSSLNQVREPQQYYPHCASCSARQGGLLRWFSQ</sequence>
<name>A0ABT5TEV2_9RHOB</name>
<dbReference type="Proteomes" id="UP001431784">
    <property type="component" value="Unassembled WGS sequence"/>
</dbReference>
<keyword evidence="4" id="KW-1185">Reference proteome</keyword>
<feature type="compositionally biased region" description="Polar residues" evidence="1">
    <location>
        <begin position="228"/>
        <end position="244"/>
    </location>
</feature>
<feature type="region of interest" description="Disordered" evidence="1">
    <location>
        <begin position="165"/>
        <end position="244"/>
    </location>
</feature>
<dbReference type="PANTHER" id="PTHR38585:SF1">
    <property type="entry name" value="TRANSMEMBRANE PROTEIN"/>
    <property type="match status" value="1"/>
</dbReference>
<evidence type="ECO:0000256" key="2">
    <source>
        <dbReference type="SAM" id="SignalP"/>
    </source>
</evidence>
<protein>
    <recommendedName>
        <fullName evidence="5">RHS repeat-associated core domain-containing protein</fullName>
    </recommendedName>
</protein>
<organism evidence="3 4">
    <name type="scientific">Roseinatronobacter alkalisoli</name>
    <dbReference type="NCBI Taxonomy" id="3028235"/>
    <lineage>
        <taxon>Bacteria</taxon>
        <taxon>Pseudomonadati</taxon>
        <taxon>Pseudomonadota</taxon>
        <taxon>Alphaproteobacteria</taxon>
        <taxon>Rhodobacterales</taxon>
        <taxon>Paracoccaceae</taxon>
        <taxon>Roseinatronobacter</taxon>
    </lineage>
</organism>
<evidence type="ECO:0000313" key="4">
    <source>
        <dbReference type="Proteomes" id="UP001431784"/>
    </source>
</evidence>
<reference evidence="3" key="1">
    <citation type="submission" date="2023-02" db="EMBL/GenBank/DDBJ databases">
        <title>Description of Roseinatronobacter alkalisoli sp. nov., an alkaliphilic bacerium isolated from soda soil.</title>
        <authorList>
            <person name="Wei W."/>
        </authorList>
    </citation>
    <scope>NUCLEOTIDE SEQUENCE</scope>
    <source>
        <strain evidence="3">HJB301</strain>
    </source>
</reference>
<dbReference type="Gene3D" id="2.180.10.10">
    <property type="entry name" value="RHS repeat-associated core"/>
    <property type="match status" value="1"/>
</dbReference>
<dbReference type="PANTHER" id="PTHR38585">
    <property type="entry name" value="TRANSMEMBRANE PROTEIN"/>
    <property type="match status" value="1"/>
</dbReference>
<accession>A0ABT5TEV2</accession>
<evidence type="ECO:0000313" key="3">
    <source>
        <dbReference type="EMBL" id="MDD7973644.1"/>
    </source>
</evidence>
<keyword evidence="2" id="KW-0732">Signal</keyword>
<dbReference type="EMBL" id="JAQZSM010000044">
    <property type="protein sequence ID" value="MDD7973644.1"/>
    <property type="molecule type" value="Genomic_DNA"/>
</dbReference>
<evidence type="ECO:0008006" key="5">
    <source>
        <dbReference type="Google" id="ProtNLM"/>
    </source>
</evidence>
<comment type="caution">
    <text evidence="3">The sequence shown here is derived from an EMBL/GenBank/DDBJ whole genome shotgun (WGS) entry which is preliminary data.</text>
</comment>
<feature type="chain" id="PRO_5046193349" description="RHS repeat-associated core domain-containing protein" evidence="2">
    <location>
        <begin position="24"/>
        <end position="271"/>
    </location>
</feature>
<gene>
    <name evidence="3" type="ORF">PUT78_21525</name>
</gene>
<feature type="signal peptide" evidence="2">
    <location>
        <begin position="1"/>
        <end position="23"/>
    </location>
</feature>